<evidence type="ECO:0000313" key="1">
    <source>
        <dbReference type="EMBL" id="MBW87576.1"/>
    </source>
</evidence>
<sequence length="54" mass="5891">MTMLVLVQVSQATLLSLSCSMQASRMASETWSQSLSGWPSLTDSEVKRKVSISI</sequence>
<accession>A0A2P2J258</accession>
<organism evidence="1">
    <name type="scientific">Rhizophora mucronata</name>
    <name type="common">Asiatic mangrove</name>
    <dbReference type="NCBI Taxonomy" id="61149"/>
    <lineage>
        <taxon>Eukaryota</taxon>
        <taxon>Viridiplantae</taxon>
        <taxon>Streptophyta</taxon>
        <taxon>Embryophyta</taxon>
        <taxon>Tracheophyta</taxon>
        <taxon>Spermatophyta</taxon>
        <taxon>Magnoliopsida</taxon>
        <taxon>eudicotyledons</taxon>
        <taxon>Gunneridae</taxon>
        <taxon>Pentapetalae</taxon>
        <taxon>rosids</taxon>
        <taxon>fabids</taxon>
        <taxon>Malpighiales</taxon>
        <taxon>Rhizophoraceae</taxon>
        <taxon>Rhizophora</taxon>
    </lineage>
</organism>
<reference evidence="1" key="1">
    <citation type="submission" date="2018-02" db="EMBL/GenBank/DDBJ databases">
        <title>Rhizophora mucronata_Transcriptome.</title>
        <authorList>
            <person name="Meera S.P."/>
            <person name="Sreeshan A."/>
            <person name="Augustine A."/>
        </authorList>
    </citation>
    <scope>NUCLEOTIDE SEQUENCE</scope>
    <source>
        <tissue evidence="1">Leaf</tissue>
    </source>
</reference>
<dbReference type="EMBL" id="GGEC01007093">
    <property type="protein sequence ID" value="MBW87576.1"/>
    <property type="molecule type" value="Transcribed_RNA"/>
</dbReference>
<protein>
    <submittedName>
        <fullName evidence="1">S-adenosylmethionine synthase</fullName>
    </submittedName>
</protein>
<proteinExistence type="predicted"/>
<dbReference type="AlphaFoldDB" id="A0A2P2J258"/>
<name>A0A2P2J258_RHIMU</name>